<keyword evidence="8" id="KW-1185">Reference proteome</keyword>
<evidence type="ECO:0000313" key="8">
    <source>
        <dbReference type="Proteomes" id="UP001183414"/>
    </source>
</evidence>
<keyword evidence="2" id="KW-0859">Xylose metabolism</keyword>
<proteinExistence type="inferred from homology"/>
<dbReference type="GO" id="GO:0016301">
    <property type="term" value="F:kinase activity"/>
    <property type="evidence" value="ECO:0007669"/>
    <property type="project" value="UniProtKB-KW"/>
</dbReference>
<evidence type="ECO:0000256" key="4">
    <source>
        <dbReference type="ARBA" id="ARBA00022777"/>
    </source>
</evidence>
<accession>A0ABU2NML8</accession>
<dbReference type="InterPro" id="IPR018485">
    <property type="entry name" value="FGGY_C"/>
</dbReference>
<dbReference type="InterPro" id="IPR043129">
    <property type="entry name" value="ATPase_NBD"/>
</dbReference>
<comment type="similarity">
    <text evidence="1">Belongs to the FGGY kinase family.</text>
</comment>
<dbReference type="CDD" id="cd07773">
    <property type="entry name" value="ASKHA_NBD_FGGY_FK"/>
    <property type="match status" value="1"/>
</dbReference>
<protein>
    <submittedName>
        <fullName evidence="7">FGGY family carbohydrate kinase</fullName>
    </submittedName>
</protein>
<gene>
    <name evidence="7" type="ORF">RM572_05455</name>
</gene>
<dbReference type="EMBL" id="JAVREQ010000003">
    <property type="protein sequence ID" value="MDT0378224.1"/>
    <property type="molecule type" value="Genomic_DNA"/>
</dbReference>
<evidence type="ECO:0000256" key="2">
    <source>
        <dbReference type="ARBA" id="ARBA00022629"/>
    </source>
</evidence>
<dbReference type="InterPro" id="IPR018484">
    <property type="entry name" value="FGGY_N"/>
</dbReference>
<dbReference type="InterPro" id="IPR000577">
    <property type="entry name" value="Carb_kinase_FGGY"/>
</dbReference>
<evidence type="ECO:0000313" key="7">
    <source>
        <dbReference type="EMBL" id="MDT0378224.1"/>
    </source>
</evidence>
<dbReference type="Pfam" id="PF00370">
    <property type="entry name" value="FGGY_N"/>
    <property type="match status" value="1"/>
</dbReference>
<evidence type="ECO:0000259" key="5">
    <source>
        <dbReference type="Pfam" id="PF00370"/>
    </source>
</evidence>
<dbReference type="InterPro" id="IPR050406">
    <property type="entry name" value="FGGY_Carb_Kinase"/>
</dbReference>
<dbReference type="SUPFAM" id="SSF53067">
    <property type="entry name" value="Actin-like ATPase domain"/>
    <property type="match status" value="2"/>
</dbReference>
<dbReference type="Gene3D" id="3.30.420.40">
    <property type="match status" value="2"/>
</dbReference>
<sequence>MTPRVSRSALAGLDIGSSRIKCVVCDPAGTVLAAAERSTPLGARDADALATAGLNALAEAVAASGRHPDAVGLTGMAETGVPLDRHGAQTGPLLAWADPRGTTEAGRLVRDTGAAALHAATGVRPSAKATLAKWCWLRAHLPHALDAMHVWCGAADLLALALTGRVATDATFAQRTMAYDVHRGRWDTDLAGLAGVRTDRLPPVRPPGEPVGPLTDEAARRVPGLRAGTPVVVAGHDHPVGAWAAGVRTAGAVADSMGTAEAVLTLTDDPPDSARTLAEGMGYGRSADGRHWYVLAGTGSCGALVEWYVDLVGLPLGAERHQALGVLLEAAGPGPTGVLVEPYLSGRSAPEPDPERRVALHRLGPEDGPARLALAVVEATAYQARWMTETQRVLTGGGRPREVTLLGGPVAQPRWPRVKAAVAPWRTRVLAEHRAPAVGAALLAARAAGPLADEPLPVHEATASPQEDPDGYDRLYREAFLPLVRRPTADTPPGSRP</sequence>
<comment type="caution">
    <text evidence="7">The sequence shown here is derived from an EMBL/GenBank/DDBJ whole genome shotgun (WGS) entry which is preliminary data.</text>
</comment>
<keyword evidence="3" id="KW-0808">Transferase</keyword>
<dbReference type="Proteomes" id="UP001183414">
    <property type="component" value="Unassembled WGS sequence"/>
</dbReference>
<keyword evidence="2" id="KW-0119">Carbohydrate metabolism</keyword>
<dbReference type="Pfam" id="PF02782">
    <property type="entry name" value="FGGY_C"/>
    <property type="match status" value="1"/>
</dbReference>
<feature type="domain" description="Carbohydrate kinase FGGY N-terminal" evidence="5">
    <location>
        <begin position="11"/>
        <end position="241"/>
    </location>
</feature>
<organism evidence="7 8">
    <name type="scientific">Streptomyces hazeniae</name>
    <dbReference type="NCBI Taxonomy" id="3075538"/>
    <lineage>
        <taxon>Bacteria</taxon>
        <taxon>Bacillati</taxon>
        <taxon>Actinomycetota</taxon>
        <taxon>Actinomycetes</taxon>
        <taxon>Kitasatosporales</taxon>
        <taxon>Streptomycetaceae</taxon>
        <taxon>Streptomyces</taxon>
    </lineage>
</organism>
<dbReference type="RefSeq" id="WP_311672130.1">
    <property type="nucleotide sequence ID" value="NZ_JAVREQ010000003.1"/>
</dbReference>
<dbReference type="PANTHER" id="PTHR43095:SF5">
    <property type="entry name" value="XYLULOSE KINASE"/>
    <property type="match status" value="1"/>
</dbReference>
<reference evidence="8" key="1">
    <citation type="submission" date="2023-07" db="EMBL/GenBank/DDBJ databases">
        <title>30 novel species of actinomycetes from the DSMZ collection.</title>
        <authorList>
            <person name="Nouioui I."/>
        </authorList>
    </citation>
    <scope>NUCLEOTIDE SEQUENCE [LARGE SCALE GENOMIC DNA]</scope>
    <source>
        <strain evidence="8">DSM 42041</strain>
    </source>
</reference>
<feature type="domain" description="Carbohydrate kinase FGGY C-terminal" evidence="6">
    <location>
        <begin position="256"/>
        <end position="448"/>
    </location>
</feature>
<evidence type="ECO:0000256" key="3">
    <source>
        <dbReference type="ARBA" id="ARBA00022679"/>
    </source>
</evidence>
<name>A0ABU2NML8_9ACTN</name>
<dbReference type="PANTHER" id="PTHR43095">
    <property type="entry name" value="SUGAR KINASE"/>
    <property type="match status" value="1"/>
</dbReference>
<evidence type="ECO:0000259" key="6">
    <source>
        <dbReference type="Pfam" id="PF02782"/>
    </source>
</evidence>
<evidence type="ECO:0000256" key="1">
    <source>
        <dbReference type="ARBA" id="ARBA00009156"/>
    </source>
</evidence>
<keyword evidence="4 7" id="KW-0418">Kinase</keyword>
<dbReference type="PIRSF" id="PIRSF000538">
    <property type="entry name" value="GlpK"/>
    <property type="match status" value="1"/>
</dbReference>